<dbReference type="RefSeq" id="WP_321535525.1">
    <property type="nucleotide sequence ID" value="NZ_JARGDL010000006.1"/>
</dbReference>
<comment type="caution">
    <text evidence="2">The sequence shown here is derived from an EMBL/GenBank/DDBJ whole genome shotgun (WGS) entry which is preliminary data.</text>
</comment>
<dbReference type="Pfam" id="PF13581">
    <property type="entry name" value="HATPase_c_2"/>
    <property type="match status" value="1"/>
</dbReference>
<evidence type="ECO:0000259" key="1">
    <source>
        <dbReference type="Pfam" id="PF13581"/>
    </source>
</evidence>
<name>A0AAE3TBW3_9BACT</name>
<keyword evidence="2" id="KW-0067">ATP-binding</keyword>
<dbReference type="AlphaFoldDB" id="A0AAE3TBW3"/>
<keyword evidence="2" id="KW-0547">Nucleotide-binding</keyword>
<dbReference type="SUPFAM" id="SSF55874">
    <property type="entry name" value="ATPase domain of HSP90 chaperone/DNA topoisomerase II/histidine kinase"/>
    <property type="match status" value="1"/>
</dbReference>
<dbReference type="GO" id="GO:0005524">
    <property type="term" value="F:ATP binding"/>
    <property type="evidence" value="ECO:0007669"/>
    <property type="project" value="UniProtKB-KW"/>
</dbReference>
<feature type="domain" description="Histidine kinase/HSP90-like ATPase" evidence="1">
    <location>
        <begin position="9"/>
        <end position="134"/>
    </location>
</feature>
<gene>
    <name evidence="2" type="ORF">P0M35_06325</name>
</gene>
<keyword evidence="3" id="KW-1185">Reference proteome</keyword>
<accession>A0AAE3TBW3</accession>
<protein>
    <submittedName>
        <fullName evidence="2">ATP-binding protein</fullName>
    </submittedName>
</protein>
<organism evidence="2 3">
    <name type="scientific">Stygiobacter electus</name>
    <dbReference type="NCBI Taxonomy" id="3032292"/>
    <lineage>
        <taxon>Bacteria</taxon>
        <taxon>Pseudomonadati</taxon>
        <taxon>Ignavibacteriota</taxon>
        <taxon>Ignavibacteria</taxon>
        <taxon>Ignavibacteriales</taxon>
        <taxon>Melioribacteraceae</taxon>
        <taxon>Stygiobacter</taxon>
    </lineage>
</organism>
<dbReference type="EMBL" id="JARGDL010000006">
    <property type="protein sequence ID" value="MDF1611758.1"/>
    <property type="molecule type" value="Genomic_DNA"/>
</dbReference>
<sequence>MATEKFLLTSEYEKVDDLIFSVKEFLAKEKVESHILSGVDICLTEALNNIIKHAYNGEQNHPIEVIVSKDSNILEMLLIDEGKSRDNFIIKELDYDPNDIENLPESGMGLYLIKQLMDDLNYYSINGKNYFTLRKILY</sequence>
<reference evidence="2" key="1">
    <citation type="submission" date="2023-03" db="EMBL/GenBank/DDBJ databases">
        <title>Stygiobacter electus gen. nov., sp. nov., facultatively anaerobic thermotolerant bacterium of the class Ignavibacteria from a well of Yessentuki mineral water deposit.</title>
        <authorList>
            <person name="Podosokorskaya O.A."/>
            <person name="Elcheninov A.G."/>
            <person name="Petrova N.F."/>
            <person name="Zavarzina D.G."/>
            <person name="Kublanov I.V."/>
            <person name="Merkel A.Y."/>
        </authorList>
    </citation>
    <scope>NUCLEOTIDE SEQUENCE</scope>
    <source>
        <strain evidence="2">09-Me</strain>
    </source>
</reference>
<dbReference type="CDD" id="cd16936">
    <property type="entry name" value="HATPase_RsbW-like"/>
    <property type="match status" value="1"/>
</dbReference>
<proteinExistence type="predicted"/>
<dbReference type="Gene3D" id="3.30.565.10">
    <property type="entry name" value="Histidine kinase-like ATPase, C-terminal domain"/>
    <property type="match status" value="1"/>
</dbReference>
<dbReference type="InterPro" id="IPR036890">
    <property type="entry name" value="HATPase_C_sf"/>
</dbReference>
<dbReference type="InterPro" id="IPR003594">
    <property type="entry name" value="HATPase_dom"/>
</dbReference>
<dbReference type="Proteomes" id="UP001221302">
    <property type="component" value="Unassembled WGS sequence"/>
</dbReference>
<evidence type="ECO:0000313" key="2">
    <source>
        <dbReference type="EMBL" id="MDF1611758.1"/>
    </source>
</evidence>
<evidence type="ECO:0000313" key="3">
    <source>
        <dbReference type="Proteomes" id="UP001221302"/>
    </source>
</evidence>